<evidence type="ECO:0000256" key="4">
    <source>
        <dbReference type="ARBA" id="ARBA00022794"/>
    </source>
</evidence>
<dbReference type="FunFam" id="1.10.418.50:FF:000001">
    <property type="entry name" value="TRAF3-interacting protein 1 isoform X1"/>
    <property type="match status" value="1"/>
</dbReference>
<comment type="subcellular location">
    <subcellularLocation>
        <location evidence="2">Cytoplasm</location>
        <location evidence="2">Cytoskeleton</location>
        <location evidence="2">Cilium axoneme</location>
    </subcellularLocation>
    <subcellularLocation>
        <location evidence="1">Cytoplasm</location>
        <location evidence="1">Cytoskeleton</location>
        <location evidence="1">Cilium basal body</location>
    </subcellularLocation>
</comment>
<organism evidence="15">
    <name type="scientific">Salpingoeca rosetta (strain ATCC 50818 / BSB-021)</name>
    <dbReference type="NCBI Taxonomy" id="946362"/>
    <lineage>
        <taxon>Eukaryota</taxon>
        <taxon>Choanoflagellata</taxon>
        <taxon>Craspedida</taxon>
        <taxon>Salpingoecidae</taxon>
        <taxon>Salpingoeca</taxon>
    </lineage>
</organism>
<gene>
    <name evidence="14" type="ORF">PTSG_04592</name>
</gene>
<dbReference type="GO" id="GO:0036064">
    <property type="term" value="C:ciliary basal body"/>
    <property type="evidence" value="ECO:0007669"/>
    <property type="project" value="TreeGrafter"/>
</dbReference>
<name>F2U7V8_SALR5</name>
<evidence type="ECO:0000256" key="7">
    <source>
        <dbReference type="ARBA" id="ARBA00023273"/>
    </source>
</evidence>
<evidence type="ECO:0000256" key="8">
    <source>
        <dbReference type="ARBA" id="ARBA00043971"/>
    </source>
</evidence>
<dbReference type="PANTHER" id="PTHR31363">
    <property type="entry name" value="TRAF3-INTERACTING PROTEIN 1"/>
    <property type="match status" value="1"/>
</dbReference>
<keyword evidence="15" id="KW-1185">Reference proteome</keyword>
<evidence type="ECO:0000313" key="15">
    <source>
        <dbReference type="Proteomes" id="UP000007799"/>
    </source>
</evidence>
<evidence type="ECO:0000256" key="2">
    <source>
        <dbReference type="ARBA" id="ARBA00004430"/>
    </source>
</evidence>
<dbReference type="InterPro" id="IPR041476">
    <property type="entry name" value="TRAF3IP1_C"/>
</dbReference>
<dbReference type="STRING" id="946362.F2U7V8"/>
<dbReference type="InterPro" id="IPR040468">
    <property type="entry name" value="TRAF3IP1_N"/>
</dbReference>
<dbReference type="AlphaFoldDB" id="F2U7V8"/>
<dbReference type="GeneID" id="16075269"/>
<evidence type="ECO:0000256" key="9">
    <source>
        <dbReference type="ARBA" id="ARBA00070492"/>
    </source>
</evidence>
<evidence type="ECO:0000256" key="3">
    <source>
        <dbReference type="ARBA" id="ARBA00022490"/>
    </source>
</evidence>
<feature type="domain" description="TRAF3-interacting protein 1 N-terminal" evidence="12">
    <location>
        <begin position="11"/>
        <end position="119"/>
    </location>
</feature>
<keyword evidence="4" id="KW-0970">Cilium biogenesis/degradation</keyword>
<feature type="compositionally biased region" description="Low complexity" evidence="11">
    <location>
        <begin position="262"/>
        <end position="293"/>
    </location>
</feature>
<feature type="compositionally biased region" description="Basic and acidic residues" evidence="11">
    <location>
        <begin position="236"/>
        <end position="254"/>
    </location>
</feature>
<dbReference type="GO" id="GO:0030992">
    <property type="term" value="C:intraciliary transport particle B"/>
    <property type="evidence" value="ECO:0007669"/>
    <property type="project" value="TreeGrafter"/>
</dbReference>
<keyword evidence="5 10" id="KW-0175">Coiled coil</keyword>
<feature type="compositionally biased region" description="Basic and acidic residues" evidence="11">
    <location>
        <begin position="135"/>
        <end position="145"/>
    </location>
</feature>
<dbReference type="FunCoup" id="F2U7V8">
    <property type="interactions" value="208"/>
</dbReference>
<sequence>MSDDEALNAAVEETIATLGKVIKRPPLTAKLLKKPPFRFLHDVVTNLMKSSAFLEGLYAADEKDSGKVKEKEAKITFLQKAIDTTVMATGKSLKARPSKIVAGRDAVHTNEWLQAMAHAVLEEVDSTDAVQRVLAGERPKGDKSSRASKSSSKSAAKKKPSRESASSKTDDERHRSSRAASARSATKGGRERTRDKSARADRQPSARGTRDRRSARREQEEQEMEAEQQQRPHRPATRDGSRPREQQEPSRPEPEEHDDTSAAEQQQQMQQQEEQPAQPQAQSQPEQQQQQQQQDDDSSERSAAAASASVDREPSATLPDAPLPGNVQKAVRRRERPSSARPAPPRIRRPGSGLDDTISSRNASARDHAPAVNVITATHGADDEDDTFVVSDKPDEMPEQPQDLGPTSFGGDEQQDDDGEQGALMRKIMAKKAEEAKDAAGPAGGQQEDNLQRRIDRQQTEKEISDLRSSIQALCRSTNPLGRVVDYIQEDVDSMKKDLQSWKEEKESLTSKLAEEEAKVQSSLAPLRAQLMDLEQQVAQKHSVILALKAKTIENDEKIQVCVCVQRRRWVV</sequence>
<keyword evidence="3" id="KW-0963">Cytoplasm</keyword>
<dbReference type="InterPro" id="IPR042576">
    <property type="entry name" value="TRAF3IP1_N_sf"/>
</dbReference>
<evidence type="ECO:0000256" key="1">
    <source>
        <dbReference type="ARBA" id="ARBA00004120"/>
    </source>
</evidence>
<dbReference type="GO" id="GO:0042073">
    <property type="term" value="P:intraciliary transport"/>
    <property type="evidence" value="ECO:0007669"/>
    <property type="project" value="TreeGrafter"/>
</dbReference>
<dbReference type="GO" id="GO:0060271">
    <property type="term" value="P:cilium assembly"/>
    <property type="evidence" value="ECO:0007669"/>
    <property type="project" value="TreeGrafter"/>
</dbReference>
<evidence type="ECO:0000256" key="6">
    <source>
        <dbReference type="ARBA" id="ARBA00023212"/>
    </source>
</evidence>
<dbReference type="EMBL" id="GL832964">
    <property type="protein sequence ID" value="EGD72863.1"/>
    <property type="molecule type" value="Genomic_DNA"/>
</dbReference>
<evidence type="ECO:0000259" key="12">
    <source>
        <dbReference type="Pfam" id="PF10243"/>
    </source>
</evidence>
<feature type="coiled-coil region" evidence="10">
    <location>
        <begin position="457"/>
        <end position="519"/>
    </location>
</feature>
<comment type="similarity">
    <text evidence="8">Belongs to the TRAF3IP1 family.</text>
</comment>
<dbReference type="PANTHER" id="PTHR31363:SF0">
    <property type="entry name" value="TRAF3-INTERACTING PROTEIN 1"/>
    <property type="match status" value="1"/>
</dbReference>
<evidence type="ECO:0000256" key="10">
    <source>
        <dbReference type="SAM" id="Coils"/>
    </source>
</evidence>
<evidence type="ECO:0000313" key="14">
    <source>
        <dbReference type="EMBL" id="EGD72863.1"/>
    </source>
</evidence>
<dbReference type="GO" id="GO:0048513">
    <property type="term" value="P:animal organ development"/>
    <property type="evidence" value="ECO:0007669"/>
    <property type="project" value="UniProtKB-ARBA"/>
</dbReference>
<keyword evidence="6" id="KW-0206">Cytoskeleton</keyword>
<evidence type="ECO:0000256" key="5">
    <source>
        <dbReference type="ARBA" id="ARBA00023054"/>
    </source>
</evidence>
<keyword evidence="7" id="KW-0966">Cell projection</keyword>
<dbReference type="GO" id="GO:0008017">
    <property type="term" value="F:microtubule binding"/>
    <property type="evidence" value="ECO:0007669"/>
    <property type="project" value="InterPro"/>
</dbReference>
<dbReference type="Proteomes" id="UP000007799">
    <property type="component" value="Unassembled WGS sequence"/>
</dbReference>
<feature type="domain" description="TRAF3-interacting protein 1 C-terminal" evidence="13">
    <location>
        <begin position="417"/>
        <end position="563"/>
    </location>
</feature>
<dbReference type="RefSeq" id="XP_004994686.1">
    <property type="nucleotide sequence ID" value="XM_004994629.1"/>
</dbReference>
<proteinExistence type="inferred from homology"/>
<dbReference type="InterPro" id="IPR018799">
    <property type="entry name" value="TRAF3IP1"/>
</dbReference>
<protein>
    <recommendedName>
        <fullName evidence="9">TRAF3-interacting protein 1</fullName>
    </recommendedName>
</protein>
<feature type="compositionally biased region" description="Basic and acidic residues" evidence="11">
    <location>
        <begin position="188"/>
        <end position="219"/>
    </location>
</feature>
<evidence type="ECO:0000259" key="13">
    <source>
        <dbReference type="Pfam" id="PF17749"/>
    </source>
</evidence>
<dbReference type="eggNOG" id="KOG3809">
    <property type="taxonomic scope" value="Eukaryota"/>
</dbReference>
<feature type="region of interest" description="Disordered" evidence="11">
    <location>
        <begin position="135"/>
        <end position="451"/>
    </location>
</feature>
<dbReference type="KEGG" id="sre:PTSG_04592"/>
<dbReference type="GO" id="GO:0048731">
    <property type="term" value="P:system development"/>
    <property type="evidence" value="ECO:0007669"/>
    <property type="project" value="UniProtKB-ARBA"/>
</dbReference>
<dbReference type="InParanoid" id="F2U7V8"/>
<dbReference type="Gene3D" id="1.10.418.50">
    <property type="entry name" value="Microtubule-binding protein MIP-T3"/>
    <property type="match status" value="1"/>
</dbReference>
<dbReference type="GO" id="GO:0005930">
    <property type="term" value="C:axoneme"/>
    <property type="evidence" value="ECO:0007669"/>
    <property type="project" value="UniProtKB-SubCell"/>
</dbReference>
<accession>F2U7V8</accession>
<evidence type="ECO:0000256" key="11">
    <source>
        <dbReference type="SAM" id="MobiDB-lite"/>
    </source>
</evidence>
<dbReference type="GO" id="GO:0070507">
    <property type="term" value="P:regulation of microtubule cytoskeleton organization"/>
    <property type="evidence" value="ECO:0007669"/>
    <property type="project" value="TreeGrafter"/>
</dbReference>
<dbReference type="Pfam" id="PF17749">
    <property type="entry name" value="MIP-T3_C"/>
    <property type="match status" value="1"/>
</dbReference>
<reference evidence="14" key="1">
    <citation type="submission" date="2009-08" db="EMBL/GenBank/DDBJ databases">
        <title>Annotation of Salpingoeca rosetta.</title>
        <authorList>
            <consortium name="The Broad Institute Genome Sequencing Platform"/>
            <person name="Russ C."/>
            <person name="Cuomo C."/>
            <person name="Burger G."/>
            <person name="Gray M.W."/>
            <person name="Holland P.W.H."/>
            <person name="King N."/>
            <person name="Lang F.B.F."/>
            <person name="Roger A.J."/>
            <person name="Ruiz-Trillo I."/>
            <person name="Young S.K."/>
            <person name="Zeng Q."/>
            <person name="Gargeya S."/>
            <person name="Alvarado L."/>
            <person name="Berlin A."/>
            <person name="Chapman S.B."/>
            <person name="Chen Z."/>
            <person name="Freedman E."/>
            <person name="Gellesch M."/>
            <person name="Goldberg J."/>
            <person name="Griggs A."/>
            <person name="Gujja S."/>
            <person name="Heilman E."/>
            <person name="Heiman D."/>
            <person name="Howarth C."/>
            <person name="Mehta T."/>
            <person name="Neiman D."/>
            <person name="Pearson M."/>
            <person name="Roberts A."/>
            <person name="Saif S."/>
            <person name="Shea T."/>
            <person name="Shenoy N."/>
            <person name="Sisk P."/>
            <person name="Stolte C."/>
            <person name="Sykes S."/>
            <person name="White J."/>
            <person name="Yandava C."/>
            <person name="Haas B."/>
            <person name="Nusbaum C."/>
            <person name="Birren B."/>
        </authorList>
    </citation>
    <scope>NUCLEOTIDE SEQUENCE [LARGE SCALE GENOMIC DNA]</scope>
    <source>
        <strain evidence="14">ATCC 50818</strain>
    </source>
</reference>
<dbReference type="OrthoDB" id="10258914at2759"/>
<dbReference type="Pfam" id="PF10243">
    <property type="entry name" value="MIP-T3"/>
    <property type="match status" value="1"/>
</dbReference>
<dbReference type="OMA" id="FRFLMDV"/>